<name>A0A7C8JKZ0_ORBOL</name>
<dbReference type="Proteomes" id="UP000475325">
    <property type="component" value="Unassembled WGS sequence"/>
</dbReference>
<dbReference type="AlphaFoldDB" id="A0A7C8JKZ0"/>
<dbReference type="Pfam" id="PF03178">
    <property type="entry name" value="CPSF_A"/>
    <property type="match status" value="1"/>
</dbReference>
<dbReference type="Pfam" id="PF10433">
    <property type="entry name" value="Beta-prop_RSE1_1st"/>
    <property type="match status" value="1"/>
</dbReference>
<dbReference type="GO" id="GO:0005634">
    <property type="term" value="C:nucleus"/>
    <property type="evidence" value="ECO:0007669"/>
    <property type="project" value="UniProtKB-SubCell"/>
</dbReference>
<keyword evidence="2" id="KW-0539">Nucleus</keyword>
<accession>A0A7C8JKZ0</accession>
<reference evidence="8 9" key="1">
    <citation type="submission" date="2019-06" db="EMBL/GenBank/DDBJ databases">
        <authorList>
            <person name="Palmer J.M."/>
        </authorList>
    </citation>
    <scope>NUCLEOTIDE SEQUENCE [LARGE SCALE GENOMIC DNA]</scope>
    <source>
        <strain evidence="6 8">TWF102</strain>
        <strain evidence="7 9">TWF703</strain>
    </source>
</reference>
<dbReference type="EMBL" id="WIQZ01000094">
    <property type="protein sequence ID" value="KAF3125056.1"/>
    <property type="molecule type" value="Genomic_DNA"/>
</dbReference>
<comment type="subcellular location">
    <subcellularLocation>
        <location evidence="1">Nucleus</location>
    </subcellularLocation>
</comment>
<proteinExistence type="predicted"/>
<feature type="domain" description="RSE1/DDB1/CPSF1 C-terminal" evidence="3">
    <location>
        <begin position="776"/>
        <end position="1094"/>
    </location>
</feature>
<gene>
    <name evidence="6" type="ORF">TWF102_011156</name>
    <name evidence="7" type="ORF">TWF703_011087</name>
</gene>
<dbReference type="Gene3D" id="2.130.10.10">
    <property type="entry name" value="YVTN repeat-like/Quinoprotein amine dehydrogenase"/>
    <property type="match status" value="3"/>
</dbReference>
<evidence type="ECO:0000313" key="9">
    <source>
        <dbReference type="Proteomes" id="UP000480548"/>
    </source>
</evidence>
<dbReference type="InterPro" id="IPR058543">
    <property type="entry name" value="Beta-prop_RSE1/DDB1/CPSF1_2nd"/>
</dbReference>
<dbReference type="PANTHER" id="PTHR10644">
    <property type="entry name" value="DNA REPAIR/RNA PROCESSING CPSF FAMILY"/>
    <property type="match status" value="1"/>
</dbReference>
<evidence type="ECO:0000313" key="8">
    <source>
        <dbReference type="Proteomes" id="UP000475325"/>
    </source>
</evidence>
<protein>
    <recommendedName>
        <fullName evidence="10">DNA damage-binding protein 1</fullName>
    </recommendedName>
</protein>
<evidence type="ECO:0000259" key="4">
    <source>
        <dbReference type="Pfam" id="PF10433"/>
    </source>
</evidence>
<dbReference type="InterPro" id="IPR018846">
    <property type="entry name" value="Beta-prop_RSE1/DDB1/CPSF1_1st"/>
</dbReference>
<comment type="caution">
    <text evidence="7">The sequence shown here is derived from an EMBL/GenBank/DDBJ whole genome shotgun (WGS) entry which is preliminary data.</text>
</comment>
<evidence type="ECO:0008006" key="10">
    <source>
        <dbReference type="Google" id="ProtNLM"/>
    </source>
</evidence>
<sequence length="1133" mass="125049">MAYLAPIHRASSIRHAIKCHFIHADRESLVIAKSNRIEVYDLIPEGLEQVAHFAVYGRVTGLLSLRPQQSTLDHLFLGTDRYEYFTVSWDPQTGTIRNERKAHDVTDRFQRPAQVGHLYLADPGGRLLGLYLYEGIFTAIPIKRQSKGRGRHAQLPEAEIGNLDDPCPIRMNELKVINMVFLYGTSVPVIAVLYTDSKKLVHLITYELNVAKRAVKDPEFAQWGIKANNLDHGARILIPVDNPTGGILVIGEQVVSYFHPERTVPMKKPLHEPTSFVTHGKVDPERYLLSDELGHLYLLLLIIENNKLINMRIENLGEVCQARAIVYLDNGYVFLGSHFGDSTLVRISSKGPRIEVVQSLPNLAPISDFIVLGTEVGGAEIHQYSAGQTMILTCSGGFYDGGLRSVRSGVGIQDIGLLGEMSGVQNMWALKRTILDNGFDDTLLFSFANESRAFAFGADGEVEEVDTFENFFLDTTTLEAGNVGNDKLVQVTPFKVIVVEKATSKLWNWAPPVGAKIVMASLSGARLVVVLNGRICLLFDLSSEPIKQIANRTFENEISCIHIPTKQSDFLVVGFWMPASLALLRIPDLETMKEEHLAVFEGSVPRSVMVANMEGDGPSSLFVGMADGEVISYTITEGPGILDDQKRIRLGTQTVTFEALPRKTGDDSSCVIATGERPTMVYGEEGRTVYSAITLNQASSVVAFNAEAFPDTVVVATDESVFIAKIDEARTTHTRMSPLCQFARRVAFSKEKKAYGVATIRNSIDTTTGMESSSCYIHVIDENFYDKIDAYELYPNELVESLLCTSLANPDGTISEKFVVGTAIGNDSDESEHGRLLFLELGADKMLRLITELDLPGACHSLAIVKGYILAGLSKSIDLYRFSYTSGSLGASIQQISSIRAATLPVSLSVYGTRVFVGDLVKGVMVLEVVEGGGEGNDKLVEVCRQYGVSWVTSLEALDEDTCISADSDGNLVLLRRESTGATDEDTRRMRPLSEIRLGEMVNCIRRVNDPITQGYVVQPKAYLGTVDGGLFMLGLIHPDYFDILMKCQVNMAKVIKGIGDLDFNRYRAYNTKGIQPEEPFRFVDGELVEKFLDLDEEAMRMVIDGANDDDNSQIECTVGEMKNIVETLKRLH</sequence>
<organism evidence="7 9">
    <name type="scientific">Orbilia oligospora</name>
    <name type="common">Nematode-trapping fungus</name>
    <name type="synonym">Arthrobotrys oligospora</name>
    <dbReference type="NCBI Taxonomy" id="2813651"/>
    <lineage>
        <taxon>Eukaryota</taxon>
        <taxon>Fungi</taxon>
        <taxon>Dikarya</taxon>
        <taxon>Ascomycota</taxon>
        <taxon>Pezizomycotina</taxon>
        <taxon>Orbiliomycetes</taxon>
        <taxon>Orbiliales</taxon>
        <taxon>Orbiliaceae</taxon>
        <taxon>Orbilia</taxon>
    </lineage>
</organism>
<dbReference type="EMBL" id="WIQW01000085">
    <property type="protein sequence ID" value="KAF3086143.1"/>
    <property type="molecule type" value="Genomic_DNA"/>
</dbReference>
<evidence type="ECO:0000259" key="5">
    <source>
        <dbReference type="Pfam" id="PF23726"/>
    </source>
</evidence>
<evidence type="ECO:0000259" key="3">
    <source>
        <dbReference type="Pfam" id="PF03178"/>
    </source>
</evidence>
<dbReference type="Gene3D" id="1.10.150.910">
    <property type="match status" value="1"/>
</dbReference>
<feature type="domain" description="RSE1/DDB1/CPSF1 second beta-propeller" evidence="5">
    <location>
        <begin position="415"/>
        <end position="726"/>
    </location>
</feature>
<dbReference type="InterPro" id="IPR004871">
    <property type="entry name" value="RSE1/DDB1/CPSF1_C"/>
</dbReference>
<evidence type="ECO:0000313" key="6">
    <source>
        <dbReference type="EMBL" id="KAF3086143.1"/>
    </source>
</evidence>
<evidence type="ECO:0000256" key="1">
    <source>
        <dbReference type="ARBA" id="ARBA00004123"/>
    </source>
</evidence>
<dbReference type="GO" id="GO:0003676">
    <property type="term" value="F:nucleic acid binding"/>
    <property type="evidence" value="ECO:0007669"/>
    <property type="project" value="InterPro"/>
</dbReference>
<feature type="domain" description="RSE1/DDB1/CPSF1 first beta-propeller" evidence="4">
    <location>
        <begin position="12"/>
        <end position="360"/>
    </location>
</feature>
<evidence type="ECO:0000313" key="7">
    <source>
        <dbReference type="EMBL" id="KAF3125056.1"/>
    </source>
</evidence>
<dbReference type="InterPro" id="IPR050358">
    <property type="entry name" value="RSE1/DDB1/CFT1"/>
</dbReference>
<dbReference type="Pfam" id="PF23726">
    <property type="entry name" value="Beta-prop_RSE1_2nd"/>
    <property type="match status" value="1"/>
</dbReference>
<dbReference type="Proteomes" id="UP000480548">
    <property type="component" value="Unassembled WGS sequence"/>
</dbReference>
<evidence type="ECO:0000256" key="2">
    <source>
        <dbReference type="ARBA" id="ARBA00023242"/>
    </source>
</evidence>
<dbReference type="InterPro" id="IPR015943">
    <property type="entry name" value="WD40/YVTN_repeat-like_dom_sf"/>
</dbReference>